<name>A0A9N9DSJ0_9GLOM</name>
<sequence>MTRKLEFNNYEPVDLLLILVAADEMNIEGIVKYLLQHLIDNYQDYLLKDPLHTSKCITGNISRVDPGESDRAILYNRKFGPSFGGAPNLALTNNQVYCYNSNAYPGSESFISVGLTEMANYEVFQIIEIKNH</sequence>
<gene>
    <name evidence="1" type="ORF">FCALED_LOCUS10809</name>
</gene>
<evidence type="ECO:0000313" key="2">
    <source>
        <dbReference type="Proteomes" id="UP000789570"/>
    </source>
</evidence>
<dbReference type="Proteomes" id="UP000789570">
    <property type="component" value="Unassembled WGS sequence"/>
</dbReference>
<reference evidence="1" key="1">
    <citation type="submission" date="2021-06" db="EMBL/GenBank/DDBJ databases">
        <authorList>
            <person name="Kallberg Y."/>
            <person name="Tangrot J."/>
            <person name="Rosling A."/>
        </authorList>
    </citation>
    <scope>NUCLEOTIDE SEQUENCE</scope>
    <source>
        <strain evidence="1">UK204</strain>
    </source>
</reference>
<keyword evidence="2" id="KW-1185">Reference proteome</keyword>
<dbReference type="OrthoDB" id="25620at2759"/>
<organism evidence="1 2">
    <name type="scientific">Funneliformis caledonium</name>
    <dbReference type="NCBI Taxonomy" id="1117310"/>
    <lineage>
        <taxon>Eukaryota</taxon>
        <taxon>Fungi</taxon>
        <taxon>Fungi incertae sedis</taxon>
        <taxon>Mucoromycota</taxon>
        <taxon>Glomeromycotina</taxon>
        <taxon>Glomeromycetes</taxon>
        <taxon>Glomerales</taxon>
        <taxon>Glomeraceae</taxon>
        <taxon>Funneliformis</taxon>
    </lineage>
</organism>
<accession>A0A9N9DSJ0</accession>
<protein>
    <submittedName>
        <fullName evidence="1">13831_t:CDS:1</fullName>
    </submittedName>
</protein>
<evidence type="ECO:0000313" key="1">
    <source>
        <dbReference type="EMBL" id="CAG8645887.1"/>
    </source>
</evidence>
<comment type="caution">
    <text evidence="1">The sequence shown here is derived from an EMBL/GenBank/DDBJ whole genome shotgun (WGS) entry which is preliminary data.</text>
</comment>
<proteinExistence type="predicted"/>
<dbReference type="AlphaFoldDB" id="A0A9N9DSJ0"/>
<dbReference type="EMBL" id="CAJVPQ010004160">
    <property type="protein sequence ID" value="CAG8645887.1"/>
    <property type="molecule type" value="Genomic_DNA"/>
</dbReference>